<keyword evidence="3" id="KW-1133">Transmembrane helix</keyword>
<dbReference type="SUPFAM" id="SSF49373">
    <property type="entry name" value="Invasin/intimin cell-adhesion fragments"/>
    <property type="match status" value="1"/>
</dbReference>
<dbReference type="Proteomes" id="UP000245753">
    <property type="component" value="Unassembled WGS sequence"/>
</dbReference>
<dbReference type="Pfam" id="PF13385">
    <property type="entry name" value="Laminin_G_3"/>
    <property type="match status" value="1"/>
</dbReference>
<organism evidence="5 6">
    <name type="scientific">Bifidobacterium catulorum</name>
    <dbReference type="NCBI Taxonomy" id="1630173"/>
    <lineage>
        <taxon>Bacteria</taxon>
        <taxon>Bacillati</taxon>
        <taxon>Actinomycetota</taxon>
        <taxon>Actinomycetes</taxon>
        <taxon>Bifidobacteriales</taxon>
        <taxon>Bifidobacteriaceae</taxon>
        <taxon>Bifidobacterium</taxon>
    </lineage>
</organism>
<evidence type="ECO:0000256" key="2">
    <source>
        <dbReference type="SAM" id="MobiDB-lite"/>
    </source>
</evidence>
<sequence length="1374" mass="144454">MLATIPAAAIATTANADEQATPTTATVTTGDATGQNAASNKATAAAAEVPGTIEAWNERNATLDDWNTLSQKLQSTDGINWLFIGDSITHGVLYTMGYRNYAELFANQVESTPVNGVSRANDMVMNTAIASADARWPLKAGAFDKWVGEKHPNVVFITFGMNDGRVASPQKYPVETYKKTLETLITDVRAKGAIPILQTQNYTTMANENTSLDQYYNAERQLAVEQNVILLDFNKRWSQLNGGNNTSNTYMGFDVNNRRDSIHPGENGQIEWAKFILESLKMMQPGDALAKWSSSTTSLTGPSAGAADVAKGLTGKPADGVIAAKPTATQSVGKYLTGAQYVDLGTDVVDAAKGGDTKQSNVTIRFRANASDKPQTLLSFGDPANSGTRSLVRLSDKGLVQFVNSSAANDLYSVGSVNLADGAWHTLSVNFESNAFTIYADGNICLRRIQGTKQLNVPTAPNSTVTTVTVGAARDHANKGGIDQLNGVVDYVAVYDKTLSDADAKTLTAKPAAVQVNAVTGAADELKTIVSNVNSRANIVLAGGDTIEGGYTDHIIGKNVVQLLDENIRWEYANSFKATDYETQRAKFFVGAGAGGRTVEQMDTNYDTLIGQYKPNLLLLMPDLYDADGKQVETDAAAFGTHVKSIADKATQDGAKVVLVTPVTLQGKEGAFAEAMRTVAKDKNLPLIDSQDWITKVVAAEPEVKSAWYNANGQLNYAGHLGYAHFLMRSLGSYPTADRLRYSRTAALSYDKITTQLAGTDEDGGEVPVARSKDTADKAHIDGTQIDPSKSMVLVDHYEVHEVGEDGQSKLVDGLGKVTPETMLKNGVDVPVADRLAHTYKVVGVAAAPTGVDPIKVTYTAKLAAVPVPVKVNVTYALGNGGQGTVPTQDPVSEGTDITVKSGDDLTNTDQNLKFGGWKSSTDGKTYDAGDKITVGNQNVTLTAQWVAKTKVTLSYDANKGSGDVPASAGYNEGSVVKAAQAPATLKAPNENLKFGGWKKAADGQVADYQPGEDVQLGNQNVTLYAHWIDKTKVSVTYDANGGKGTVPTQEPVNEGSEFTVKAPDALQAPTDDQKFGGWLSSTDKQVHQAGDKITVGTENVTLTAQWVAKTKVTVTYDANGGSGDVPAAQNANEGATVKVEAAPAGMTAPKDQKFGGWKTTKDGKTAEYQAGDDLKVGTTDITLYAHWTAIDKVPVESLKVADENGKTSDIKVVAGKKLRLVVTFTPENATDKSLTWHSNDLSIATVNADGEVAGVSAGTATITATGSNGKSVSITVTVEPAGNNGNGGNTSGNNGDNTDNNGNNGNTGGNNGGNAGNNNSGSNTGSNANKPSNTNKPGLAHTGATVYVLSGFAALLIAAGAAIVVAARRNADR</sequence>
<evidence type="ECO:0000256" key="3">
    <source>
        <dbReference type="SAM" id="Phobius"/>
    </source>
</evidence>
<comment type="subcellular location">
    <subcellularLocation>
        <location evidence="1">Cell envelope</location>
    </subcellularLocation>
</comment>
<dbReference type="InterPro" id="IPR013378">
    <property type="entry name" value="InlB-like_B-rpt"/>
</dbReference>
<dbReference type="GO" id="GO:0030313">
    <property type="term" value="C:cell envelope"/>
    <property type="evidence" value="ECO:0007669"/>
    <property type="project" value="UniProtKB-SubCell"/>
</dbReference>
<dbReference type="Pfam" id="PF13472">
    <property type="entry name" value="Lipase_GDSL_2"/>
    <property type="match status" value="1"/>
</dbReference>
<dbReference type="InterPro" id="IPR051532">
    <property type="entry name" value="Ester_Hydrolysis_Enzymes"/>
</dbReference>
<keyword evidence="3" id="KW-0812">Transmembrane</keyword>
<dbReference type="InterPro" id="IPR013830">
    <property type="entry name" value="SGNH_hydro"/>
</dbReference>
<feature type="compositionally biased region" description="Gly residues" evidence="2">
    <location>
        <begin position="1306"/>
        <end position="1316"/>
    </location>
</feature>
<dbReference type="EMBL" id="QFFN01000057">
    <property type="protein sequence ID" value="PWG58932.1"/>
    <property type="molecule type" value="Genomic_DNA"/>
</dbReference>
<feature type="compositionally biased region" description="Low complexity" evidence="2">
    <location>
        <begin position="1292"/>
        <end position="1305"/>
    </location>
</feature>
<feature type="compositionally biased region" description="Low complexity" evidence="2">
    <location>
        <begin position="1317"/>
        <end position="1330"/>
    </location>
</feature>
<keyword evidence="3" id="KW-0472">Membrane</keyword>
<evidence type="ECO:0000256" key="1">
    <source>
        <dbReference type="ARBA" id="ARBA00004196"/>
    </source>
</evidence>
<keyword evidence="6" id="KW-1185">Reference proteome</keyword>
<comment type="caution">
    <text evidence="5">The sequence shown here is derived from an EMBL/GenBank/DDBJ whole genome shotgun (WGS) entry which is preliminary data.</text>
</comment>
<reference evidence="5 6" key="1">
    <citation type="journal article" date="2018" name="Int. J. Syst. Evol. Microbiol.">
        <title>Bifidobacterium catulorum sp. nov., a novel taxon from the faeces of the baby common marmoset (Callithrix jacchus).</title>
        <authorList>
            <person name="Modesto M."/>
            <person name="Michelini S."/>
            <person name="Oki K."/>
            <person name="Biavati B."/>
            <person name="Watanabe K."/>
            <person name="Mattarelli P."/>
        </authorList>
    </citation>
    <scope>NUCLEOTIDE SEQUENCE [LARGE SCALE GENOMIC DNA]</scope>
    <source>
        <strain evidence="5 6">MRM 8.19</strain>
    </source>
</reference>
<dbReference type="Gene3D" id="3.40.50.1110">
    <property type="entry name" value="SGNH hydrolase"/>
    <property type="match status" value="2"/>
</dbReference>
<dbReference type="InterPro" id="IPR013320">
    <property type="entry name" value="ConA-like_dom_sf"/>
</dbReference>
<dbReference type="PANTHER" id="PTHR30383">
    <property type="entry name" value="THIOESTERASE 1/PROTEASE 1/LYSOPHOSPHOLIPASE L1"/>
    <property type="match status" value="1"/>
</dbReference>
<dbReference type="GO" id="GO:0004622">
    <property type="term" value="F:phosphatidylcholine lysophospholipase activity"/>
    <property type="evidence" value="ECO:0007669"/>
    <property type="project" value="TreeGrafter"/>
</dbReference>
<dbReference type="InterPro" id="IPR036514">
    <property type="entry name" value="SGNH_hydro_sf"/>
</dbReference>
<evidence type="ECO:0000313" key="6">
    <source>
        <dbReference type="Proteomes" id="UP000245753"/>
    </source>
</evidence>
<dbReference type="InterPro" id="IPR042229">
    <property type="entry name" value="Listeria/Bacterioides_rpt_sf"/>
</dbReference>
<feature type="region of interest" description="Disordered" evidence="2">
    <location>
        <begin position="17"/>
        <end position="36"/>
    </location>
</feature>
<evidence type="ECO:0000313" key="5">
    <source>
        <dbReference type="EMBL" id="PWG58932.1"/>
    </source>
</evidence>
<dbReference type="SUPFAM" id="SSF52266">
    <property type="entry name" value="SGNH hydrolase"/>
    <property type="match status" value="2"/>
</dbReference>
<feature type="transmembrane region" description="Helical" evidence="3">
    <location>
        <begin position="1345"/>
        <end position="1368"/>
    </location>
</feature>
<evidence type="ECO:0000259" key="4">
    <source>
        <dbReference type="SMART" id="SM00635"/>
    </source>
</evidence>
<dbReference type="InterPro" id="IPR003343">
    <property type="entry name" value="Big_2"/>
</dbReference>
<accession>A0A2U2MPZ8</accession>
<feature type="domain" description="BIG2" evidence="4">
    <location>
        <begin position="1202"/>
        <end position="1277"/>
    </location>
</feature>
<dbReference type="Gene3D" id="2.60.40.4270">
    <property type="entry name" value="Listeria-Bacteroides repeat domain"/>
    <property type="match status" value="4"/>
</dbReference>
<gene>
    <name evidence="5" type="ORF">DF200_10250</name>
</gene>
<dbReference type="Pfam" id="PF09479">
    <property type="entry name" value="Flg_new"/>
    <property type="match status" value="4"/>
</dbReference>
<dbReference type="InterPro" id="IPR008964">
    <property type="entry name" value="Invasin/intimin_cell_adhesion"/>
</dbReference>
<dbReference type="Pfam" id="PF02368">
    <property type="entry name" value="Big_2"/>
    <property type="match status" value="1"/>
</dbReference>
<protein>
    <recommendedName>
        <fullName evidence="4">BIG2 domain-containing protein</fullName>
    </recommendedName>
</protein>
<dbReference type="Gene3D" id="2.60.120.200">
    <property type="match status" value="1"/>
</dbReference>
<name>A0A2U2MPZ8_9BIFI</name>
<dbReference type="SUPFAM" id="SSF49899">
    <property type="entry name" value="Concanavalin A-like lectins/glucanases"/>
    <property type="match status" value="1"/>
</dbReference>
<proteinExistence type="predicted"/>
<dbReference type="PANTHER" id="PTHR30383:SF5">
    <property type="entry name" value="SGNH HYDROLASE-TYPE ESTERASE DOMAIN-CONTAINING PROTEIN"/>
    <property type="match status" value="1"/>
</dbReference>
<dbReference type="SMART" id="SM00635">
    <property type="entry name" value="BID_2"/>
    <property type="match status" value="1"/>
</dbReference>
<feature type="region of interest" description="Disordered" evidence="2">
    <location>
        <begin position="1278"/>
        <end position="1338"/>
    </location>
</feature>
<dbReference type="Gene3D" id="2.60.40.1080">
    <property type="match status" value="1"/>
</dbReference>